<sequence length="394" mass="43314">MAESKEKHESGLLAPTSYDKEPPRDPSLIINSKTPFNAEPPVGALAQSFITPTPHFYKRNHGPIPILENEEEYRLTIDGLLPHPIKLTLAQLKSLGKEVVVASLMCAGNRRTEMSRLKAVRGVGWGPAAVGNAVWGGVPLSRVLQLAGVSQGAWETHSGGRHVEFVSVDRCKEEKGGPYRASIPLHMATCPDQEVLLAYEMNGEPLPRDHGCPLRAVVPGVIGARSVKWLDRINILADECQGFFQQLDYKMFPPWVDWDNVNWSSRSSIQDFPVQLAVCSPTSKDSIAPGSKVTVKGYALSGGGRKIERVDVSVDGGATWAEAQRLPQEGTHGRWAWTLWSLSAIVNPPCQIIAKCVDVASNTQPERVETIWNLRGVLNNSWFRVDIEPPKARL</sequence>
<dbReference type="GO" id="GO:0020037">
    <property type="term" value="F:heme binding"/>
    <property type="evidence" value="ECO:0000318"/>
    <property type="project" value="GO_Central"/>
</dbReference>
<dbReference type="Gene3D" id="3.90.420.10">
    <property type="entry name" value="Oxidoreductase, molybdopterin-binding domain"/>
    <property type="match status" value="1"/>
</dbReference>
<protein>
    <recommendedName>
        <fullName evidence="8">Sulfite oxidase</fullName>
        <ecNumber evidence="4">1.8.3.1</ecNumber>
    </recommendedName>
</protein>
<evidence type="ECO:0000256" key="2">
    <source>
        <dbReference type="ARBA" id="ARBA00004678"/>
    </source>
</evidence>
<dbReference type="GO" id="GO:0008482">
    <property type="term" value="F:sulfite oxidase activity"/>
    <property type="evidence" value="ECO:0000318"/>
    <property type="project" value="GO_Central"/>
</dbReference>
<dbReference type="GO" id="GO:0006790">
    <property type="term" value="P:sulfur compound metabolic process"/>
    <property type="evidence" value="ECO:0000318"/>
    <property type="project" value="GO_Central"/>
</dbReference>
<dbReference type="Gene3D" id="2.60.40.650">
    <property type="match status" value="1"/>
</dbReference>
<keyword evidence="6" id="KW-0479">Metal-binding</keyword>
<comment type="pathway">
    <text evidence="2">Sulfur metabolism.</text>
</comment>
<evidence type="ECO:0000256" key="3">
    <source>
        <dbReference type="ARBA" id="ARBA00004971"/>
    </source>
</evidence>
<dbReference type="PANTHER" id="PTHR19372:SF7">
    <property type="entry name" value="SULFITE OXIDASE, MITOCHONDRIAL"/>
    <property type="match status" value="1"/>
</dbReference>
<keyword evidence="5" id="KW-0500">Molybdenum</keyword>
<dbReference type="OMA" id="TWHVAEL"/>
<feature type="domain" description="Oxidoreductase molybdopterin-binding" evidence="10">
    <location>
        <begin position="61"/>
        <end position="243"/>
    </location>
</feature>
<dbReference type="GO" id="GO:0030151">
    <property type="term" value="F:molybdenum ion binding"/>
    <property type="evidence" value="ECO:0007669"/>
    <property type="project" value="InterPro"/>
</dbReference>
<evidence type="ECO:0000256" key="7">
    <source>
        <dbReference type="ARBA" id="ARBA00023002"/>
    </source>
</evidence>
<dbReference type="SUPFAM" id="SSF56524">
    <property type="entry name" value="Oxidoreductase molybdopterin-binding domain"/>
    <property type="match status" value="1"/>
</dbReference>
<evidence type="ECO:0000256" key="6">
    <source>
        <dbReference type="ARBA" id="ARBA00022723"/>
    </source>
</evidence>
<accession>A0A1Y1HRD9</accession>
<gene>
    <name evidence="12" type="ORF">KFL_000250040</name>
</gene>
<evidence type="ECO:0000256" key="8">
    <source>
        <dbReference type="ARBA" id="ARBA00070338"/>
    </source>
</evidence>
<dbReference type="InterPro" id="IPR014756">
    <property type="entry name" value="Ig_E-set"/>
</dbReference>
<comment type="pathway">
    <text evidence="3">Energy metabolism; sulfur metabolism.</text>
</comment>
<dbReference type="EC" id="1.8.3.1" evidence="4"/>
<proteinExistence type="predicted"/>
<comment type="cofactor">
    <cofactor evidence="1">
        <name>Mo-molybdopterin</name>
        <dbReference type="ChEBI" id="CHEBI:71302"/>
    </cofactor>
</comment>
<dbReference type="InterPro" id="IPR036374">
    <property type="entry name" value="OxRdtase_Mopterin-bd_sf"/>
</dbReference>
<dbReference type="InterPro" id="IPR005066">
    <property type="entry name" value="MoCF_OxRdtse_dimer"/>
</dbReference>
<dbReference type="FunFam" id="3.90.420.10:FF:000004">
    <property type="entry name" value="Sulfite oxidase"/>
    <property type="match status" value="1"/>
</dbReference>
<evidence type="ECO:0000256" key="1">
    <source>
        <dbReference type="ARBA" id="ARBA00001924"/>
    </source>
</evidence>
<keyword evidence="13" id="KW-1185">Reference proteome</keyword>
<dbReference type="GO" id="GO:0043546">
    <property type="term" value="F:molybdopterin cofactor binding"/>
    <property type="evidence" value="ECO:0000318"/>
    <property type="project" value="GO_Central"/>
</dbReference>
<feature type="region of interest" description="Disordered" evidence="9">
    <location>
        <begin position="1"/>
        <end position="26"/>
    </location>
</feature>
<dbReference type="STRING" id="105231.A0A1Y1HRD9"/>
<reference evidence="12 13" key="1">
    <citation type="journal article" date="2014" name="Nat. Commun.">
        <title>Klebsormidium flaccidum genome reveals primary factors for plant terrestrial adaptation.</title>
        <authorList>
            <person name="Hori K."/>
            <person name="Maruyama F."/>
            <person name="Fujisawa T."/>
            <person name="Togashi T."/>
            <person name="Yamamoto N."/>
            <person name="Seo M."/>
            <person name="Sato S."/>
            <person name="Yamada T."/>
            <person name="Mori H."/>
            <person name="Tajima N."/>
            <person name="Moriyama T."/>
            <person name="Ikeuchi M."/>
            <person name="Watanabe M."/>
            <person name="Wada H."/>
            <person name="Kobayashi K."/>
            <person name="Saito M."/>
            <person name="Masuda T."/>
            <person name="Sasaki-Sekimoto Y."/>
            <person name="Mashiguchi K."/>
            <person name="Awai K."/>
            <person name="Shimojima M."/>
            <person name="Masuda S."/>
            <person name="Iwai M."/>
            <person name="Nobusawa T."/>
            <person name="Narise T."/>
            <person name="Kondo S."/>
            <person name="Saito H."/>
            <person name="Sato R."/>
            <person name="Murakawa M."/>
            <person name="Ihara Y."/>
            <person name="Oshima-Yamada Y."/>
            <person name="Ohtaka K."/>
            <person name="Satoh M."/>
            <person name="Sonobe K."/>
            <person name="Ishii M."/>
            <person name="Ohtani R."/>
            <person name="Kanamori-Sato M."/>
            <person name="Honoki R."/>
            <person name="Miyazaki D."/>
            <person name="Mochizuki H."/>
            <person name="Umetsu J."/>
            <person name="Higashi K."/>
            <person name="Shibata D."/>
            <person name="Kamiya Y."/>
            <person name="Sato N."/>
            <person name="Nakamura Y."/>
            <person name="Tabata S."/>
            <person name="Ida S."/>
            <person name="Kurokawa K."/>
            <person name="Ohta H."/>
        </authorList>
    </citation>
    <scope>NUCLEOTIDE SEQUENCE [LARGE SCALE GENOMIC DNA]</scope>
    <source>
        <strain evidence="12 13">NIES-2285</strain>
    </source>
</reference>
<organism evidence="12 13">
    <name type="scientific">Klebsormidium nitens</name>
    <name type="common">Green alga</name>
    <name type="synonym">Ulothrix nitens</name>
    <dbReference type="NCBI Taxonomy" id="105231"/>
    <lineage>
        <taxon>Eukaryota</taxon>
        <taxon>Viridiplantae</taxon>
        <taxon>Streptophyta</taxon>
        <taxon>Klebsormidiophyceae</taxon>
        <taxon>Klebsormidiales</taxon>
        <taxon>Klebsormidiaceae</taxon>
        <taxon>Klebsormidium</taxon>
    </lineage>
</organism>
<dbReference type="EMBL" id="DF236974">
    <property type="protein sequence ID" value="GAQ79127.1"/>
    <property type="molecule type" value="Genomic_DNA"/>
</dbReference>
<dbReference type="Proteomes" id="UP000054558">
    <property type="component" value="Unassembled WGS sequence"/>
</dbReference>
<name>A0A1Y1HRD9_KLENI</name>
<evidence type="ECO:0000313" key="12">
    <source>
        <dbReference type="EMBL" id="GAQ79127.1"/>
    </source>
</evidence>
<feature type="domain" description="Moybdenum cofactor oxidoreductase dimerisation" evidence="11">
    <location>
        <begin position="267"/>
        <end position="388"/>
    </location>
</feature>
<evidence type="ECO:0000259" key="11">
    <source>
        <dbReference type="Pfam" id="PF03404"/>
    </source>
</evidence>
<dbReference type="OrthoDB" id="10051395at2759"/>
<dbReference type="FunFam" id="2.60.40.650:FF:000002">
    <property type="entry name" value="sulfite oxidase"/>
    <property type="match status" value="1"/>
</dbReference>
<dbReference type="PRINTS" id="PR00407">
    <property type="entry name" value="EUMOPTERIN"/>
</dbReference>
<keyword evidence="7" id="KW-0560">Oxidoreductase</keyword>
<evidence type="ECO:0000256" key="5">
    <source>
        <dbReference type="ARBA" id="ARBA00022505"/>
    </source>
</evidence>
<dbReference type="InterPro" id="IPR000572">
    <property type="entry name" value="OxRdtase_Mopterin-bd_dom"/>
</dbReference>
<dbReference type="SUPFAM" id="SSF81296">
    <property type="entry name" value="E set domains"/>
    <property type="match status" value="1"/>
</dbReference>
<dbReference type="Pfam" id="PF03404">
    <property type="entry name" value="Mo-co_dimer"/>
    <property type="match status" value="1"/>
</dbReference>
<feature type="compositionally biased region" description="Basic and acidic residues" evidence="9">
    <location>
        <begin position="1"/>
        <end position="10"/>
    </location>
</feature>
<dbReference type="PANTHER" id="PTHR19372">
    <property type="entry name" value="SULFITE REDUCTASE"/>
    <property type="match status" value="1"/>
</dbReference>
<dbReference type="Pfam" id="PF00174">
    <property type="entry name" value="Oxidored_molyb"/>
    <property type="match status" value="1"/>
</dbReference>
<evidence type="ECO:0000256" key="9">
    <source>
        <dbReference type="SAM" id="MobiDB-lite"/>
    </source>
</evidence>
<dbReference type="InterPro" id="IPR008335">
    <property type="entry name" value="Mopterin_OxRdtase_euk"/>
</dbReference>
<dbReference type="AlphaFoldDB" id="A0A1Y1HRD9"/>
<evidence type="ECO:0000313" key="13">
    <source>
        <dbReference type="Proteomes" id="UP000054558"/>
    </source>
</evidence>
<dbReference type="GO" id="GO:0005739">
    <property type="term" value="C:mitochondrion"/>
    <property type="evidence" value="ECO:0000318"/>
    <property type="project" value="GO_Central"/>
</dbReference>
<evidence type="ECO:0000256" key="4">
    <source>
        <dbReference type="ARBA" id="ARBA00012505"/>
    </source>
</evidence>
<evidence type="ECO:0000259" key="10">
    <source>
        <dbReference type="Pfam" id="PF00174"/>
    </source>
</evidence>